<dbReference type="Proteomes" id="UP001374535">
    <property type="component" value="Chromosome 1"/>
</dbReference>
<feature type="compositionally biased region" description="Polar residues" evidence="1">
    <location>
        <begin position="55"/>
        <end position="66"/>
    </location>
</feature>
<protein>
    <submittedName>
        <fullName evidence="2">Uncharacterized protein</fullName>
    </submittedName>
</protein>
<keyword evidence="3" id="KW-1185">Reference proteome</keyword>
<dbReference type="AlphaFoldDB" id="A0AAQ3SAE8"/>
<feature type="region of interest" description="Disordered" evidence="1">
    <location>
        <begin position="1"/>
        <end position="68"/>
    </location>
</feature>
<evidence type="ECO:0000256" key="1">
    <source>
        <dbReference type="SAM" id="MobiDB-lite"/>
    </source>
</evidence>
<evidence type="ECO:0000313" key="3">
    <source>
        <dbReference type="Proteomes" id="UP001374535"/>
    </source>
</evidence>
<name>A0AAQ3SAE8_VIGMU</name>
<organism evidence="2 3">
    <name type="scientific">Vigna mungo</name>
    <name type="common">Black gram</name>
    <name type="synonym">Phaseolus mungo</name>
    <dbReference type="NCBI Taxonomy" id="3915"/>
    <lineage>
        <taxon>Eukaryota</taxon>
        <taxon>Viridiplantae</taxon>
        <taxon>Streptophyta</taxon>
        <taxon>Embryophyta</taxon>
        <taxon>Tracheophyta</taxon>
        <taxon>Spermatophyta</taxon>
        <taxon>Magnoliopsida</taxon>
        <taxon>eudicotyledons</taxon>
        <taxon>Gunneridae</taxon>
        <taxon>Pentapetalae</taxon>
        <taxon>rosids</taxon>
        <taxon>fabids</taxon>
        <taxon>Fabales</taxon>
        <taxon>Fabaceae</taxon>
        <taxon>Papilionoideae</taxon>
        <taxon>50 kb inversion clade</taxon>
        <taxon>NPAAA clade</taxon>
        <taxon>indigoferoid/millettioid clade</taxon>
        <taxon>Phaseoleae</taxon>
        <taxon>Vigna</taxon>
    </lineage>
</organism>
<evidence type="ECO:0000313" key="2">
    <source>
        <dbReference type="EMBL" id="WVZ25194.1"/>
    </source>
</evidence>
<reference evidence="2 3" key="1">
    <citation type="journal article" date="2023" name="Life. Sci Alliance">
        <title>Evolutionary insights into 3D genome organization and epigenetic landscape of Vigna mungo.</title>
        <authorList>
            <person name="Junaid A."/>
            <person name="Singh B."/>
            <person name="Bhatia S."/>
        </authorList>
    </citation>
    <scope>NUCLEOTIDE SEQUENCE [LARGE SCALE GENOMIC DNA]</scope>
    <source>
        <strain evidence="2">Urdbean</strain>
    </source>
</reference>
<dbReference type="EMBL" id="CP144700">
    <property type="protein sequence ID" value="WVZ25194.1"/>
    <property type="molecule type" value="Genomic_DNA"/>
</dbReference>
<sequence length="351" mass="39787">MEFNTLERGTRELEKKRDSKGREKFVDKARKGGREELLHDIMKGKKESTRHQESQETPNGGDNSINGRRIEKRISVKRKVETKTNEVAKVVGFSGDSVVSLGEYVKTVKEGEDRGKMAKCGGNIVTISSGTKVKDEVVLSVDGLKVVVGVGTTNVFEVQNIIGTPKAWQQKSQILSWEDLVTPQLNIVEGNKRNMLFERLGVHPRIQDIGVSSKPNIRKPVGEYFLTKWQALCKKDNKQTPVINFWILEAESDCLLSIWFAKDYVVKVRSLQIQGLIQWLKGSLEAVAWEVVATIKVQFLNYNLEDKIVLRRAKIFDCFSLSVIALFTCEDMDLSWSQLAANSFNYLHHKK</sequence>
<proteinExistence type="predicted"/>
<accession>A0AAQ3SAE8</accession>
<feature type="compositionally biased region" description="Basic and acidic residues" evidence="1">
    <location>
        <begin position="8"/>
        <end position="54"/>
    </location>
</feature>
<gene>
    <name evidence="2" type="ORF">V8G54_003738</name>
</gene>